<dbReference type="GO" id="GO:0005886">
    <property type="term" value="C:plasma membrane"/>
    <property type="evidence" value="ECO:0007669"/>
    <property type="project" value="UniProtKB-SubCell"/>
</dbReference>
<dbReference type="GO" id="GO:0022857">
    <property type="term" value="F:transmembrane transporter activity"/>
    <property type="evidence" value="ECO:0007669"/>
    <property type="project" value="InterPro"/>
</dbReference>
<feature type="transmembrane region" description="Helical" evidence="6">
    <location>
        <begin position="118"/>
        <end position="138"/>
    </location>
</feature>
<dbReference type="Pfam" id="PF02653">
    <property type="entry name" value="BPD_transp_2"/>
    <property type="match status" value="1"/>
</dbReference>
<protein>
    <submittedName>
        <fullName evidence="7">ABC transporter permease</fullName>
    </submittedName>
</protein>
<keyword evidence="3 6" id="KW-0812">Transmembrane</keyword>
<dbReference type="Proteomes" id="UP000226525">
    <property type="component" value="Unassembled WGS sequence"/>
</dbReference>
<dbReference type="InterPro" id="IPR001851">
    <property type="entry name" value="ABC_transp_permease"/>
</dbReference>
<sequence length="382" mass="40372">MAQANSNKTNSTQKRFFLGIFLIPFLALLTALLAGAVVMLAFGDDPILAYQGLFQGAFGSGRAWSVTIRKMIPFILTGLSVAVAFKAGLFNIGASGQFVIGSVCSVAIGIHFEGLPMIIHLPLAILSGMLGGMIWGAIPGLLKVTTGAHEVIVTIMMNYLASLFAGWTVYAGGTQGQTPGPLWDRTARAISETPDVFESAQIPWLFGPPYRVHYGVFLALIAVVVVWWLIYKTTIGFEIRTVGQNPKAARYAGIRVEKTVVLTMCLAGALAGLAGTIEALGLNHKFAPEFGGQVGFDGITVALLGQTHPFGVVIASFLFGALDAGAAKMQFESGVAADIIQVIQALVLAFVAAPLIIKALFRLRSSGDEKHATKLNTSWGGS</sequence>
<dbReference type="PANTHER" id="PTHR47089:SF1">
    <property type="entry name" value="GUANOSINE ABC TRANSPORTER PERMEASE PROTEIN NUPP"/>
    <property type="match status" value="1"/>
</dbReference>
<evidence type="ECO:0000313" key="7">
    <source>
        <dbReference type="EMBL" id="MAH63562.1"/>
    </source>
</evidence>
<evidence type="ECO:0000256" key="3">
    <source>
        <dbReference type="ARBA" id="ARBA00022692"/>
    </source>
</evidence>
<gene>
    <name evidence="7" type="ORF">CMN54_08995</name>
</gene>
<evidence type="ECO:0000256" key="1">
    <source>
        <dbReference type="ARBA" id="ARBA00004651"/>
    </source>
</evidence>
<feature type="transmembrane region" description="Helical" evidence="6">
    <location>
        <begin position="339"/>
        <end position="361"/>
    </location>
</feature>
<proteinExistence type="predicted"/>
<accession>A0A2D6YKB0</accession>
<comment type="subcellular location">
    <subcellularLocation>
        <location evidence="1">Cell membrane</location>
        <topology evidence="1">Multi-pass membrane protein</topology>
    </subcellularLocation>
</comment>
<evidence type="ECO:0000313" key="8">
    <source>
        <dbReference type="Proteomes" id="UP000226525"/>
    </source>
</evidence>
<keyword evidence="4 6" id="KW-1133">Transmembrane helix</keyword>
<name>A0A2D6YKB0_9DELT</name>
<feature type="transmembrane region" description="Helical" evidence="6">
    <location>
        <begin position="92"/>
        <end position="112"/>
    </location>
</feature>
<comment type="caution">
    <text evidence="7">The sequence shown here is derived from an EMBL/GenBank/DDBJ whole genome shotgun (WGS) entry which is preliminary data.</text>
</comment>
<evidence type="ECO:0000256" key="2">
    <source>
        <dbReference type="ARBA" id="ARBA00022475"/>
    </source>
</evidence>
<keyword evidence="5 6" id="KW-0472">Membrane</keyword>
<feature type="transmembrane region" description="Helical" evidence="6">
    <location>
        <begin position="63"/>
        <end position="85"/>
    </location>
</feature>
<evidence type="ECO:0000256" key="4">
    <source>
        <dbReference type="ARBA" id="ARBA00022989"/>
    </source>
</evidence>
<feature type="transmembrane region" description="Helical" evidence="6">
    <location>
        <begin position="212"/>
        <end position="231"/>
    </location>
</feature>
<keyword evidence="2" id="KW-1003">Cell membrane</keyword>
<feature type="transmembrane region" description="Helical" evidence="6">
    <location>
        <begin position="16"/>
        <end position="43"/>
    </location>
</feature>
<organism evidence="7 8">
    <name type="scientific">SAR324 cluster bacterium</name>
    <dbReference type="NCBI Taxonomy" id="2024889"/>
    <lineage>
        <taxon>Bacteria</taxon>
        <taxon>Deltaproteobacteria</taxon>
        <taxon>SAR324 cluster</taxon>
    </lineage>
</organism>
<evidence type="ECO:0000256" key="6">
    <source>
        <dbReference type="SAM" id="Phobius"/>
    </source>
</evidence>
<dbReference type="AlphaFoldDB" id="A0A2D6YKB0"/>
<feature type="transmembrane region" description="Helical" evidence="6">
    <location>
        <begin position="260"/>
        <end position="282"/>
    </location>
</feature>
<dbReference type="CDD" id="cd06580">
    <property type="entry name" value="TM_PBP1_transp_TpRbsC_like"/>
    <property type="match status" value="1"/>
</dbReference>
<dbReference type="EMBL" id="NZEX01000099">
    <property type="protein sequence ID" value="MAH63562.1"/>
    <property type="molecule type" value="Genomic_DNA"/>
</dbReference>
<evidence type="ECO:0000256" key="5">
    <source>
        <dbReference type="ARBA" id="ARBA00023136"/>
    </source>
</evidence>
<reference evidence="8" key="1">
    <citation type="submission" date="2017-09" db="EMBL/GenBank/DDBJ databases">
        <title>The Reconstruction of 2,631 Draft Metagenome-Assembled Genomes from the Global Oceans.</title>
        <authorList>
            <person name="Tully B.J."/>
            <person name="Graham E.D."/>
            <person name="Heidelberg J.F."/>
        </authorList>
    </citation>
    <scope>NUCLEOTIDE SEQUENCE [LARGE SCALE GENOMIC DNA]</scope>
</reference>
<dbReference type="PANTHER" id="PTHR47089">
    <property type="entry name" value="ABC TRANSPORTER, PERMEASE PROTEIN"/>
    <property type="match status" value="1"/>
</dbReference>
<feature type="transmembrane region" description="Helical" evidence="6">
    <location>
        <begin position="150"/>
        <end position="170"/>
    </location>
</feature>